<dbReference type="OrthoDB" id="27543at2759"/>
<accession>A0A3A2ZKM8</accession>
<comment type="caution">
    <text evidence="5">The sequence shown here is derived from an EMBL/GenBank/DDBJ whole genome shotgun (WGS) entry which is preliminary data.</text>
</comment>
<dbReference type="EMBL" id="MVGC01000147">
    <property type="protein sequence ID" value="RJE22863.1"/>
    <property type="molecule type" value="Genomic_DNA"/>
</dbReference>
<organism evidence="5 6">
    <name type="scientific">Aspergillus sclerotialis</name>
    <dbReference type="NCBI Taxonomy" id="2070753"/>
    <lineage>
        <taxon>Eukaryota</taxon>
        <taxon>Fungi</taxon>
        <taxon>Dikarya</taxon>
        <taxon>Ascomycota</taxon>
        <taxon>Pezizomycotina</taxon>
        <taxon>Eurotiomycetes</taxon>
        <taxon>Eurotiomycetidae</taxon>
        <taxon>Eurotiales</taxon>
        <taxon>Aspergillaceae</taxon>
        <taxon>Aspergillus</taxon>
        <taxon>Aspergillus subgen. Polypaecilum</taxon>
    </lineage>
</organism>
<proteinExistence type="inferred from homology"/>
<keyword evidence="3" id="KW-0653">Protein transport</keyword>
<dbReference type="GO" id="GO:0005634">
    <property type="term" value="C:nucleus"/>
    <property type="evidence" value="ECO:0007669"/>
    <property type="project" value="UniProtKB-SubCell"/>
</dbReference>
<evidence type="ECO:0000256" key="4">
    <source>
        <dbReference type="SAM" id="MobiDB-lite"/>
    </source>
</evidence>
<comment type="similarity">
    <text evidence="2 3">Belongs to the BCP1 family.</text>
</comment>
<name>A0A3A2ZKM8_9EURO</name>
<evidence type="ECO:0000256" key="1">
    <source>
        <dbReference type="ARBA" id="ARBA00002688"/>
    </source>
</evidence>
<dbReference type="InterPro" id="IPR025602">
    <property type="entry name" value="BCP1_family"/>
</dbReference>
<dbReference type="PANTHER" id="PTHR13261:SF0">
    <property type="entry name" value="BRCA2 AND CDKN1A-INTERACTING PROTEIN"/>
    <property type="match status" value="1"/>
</dbReference>
<comment type="function">
    <text evidence="1 3">Involved in nuclear export, actin cytoskeleton organization and vesicular transport.</text>
</comment>
<feature type="compositionally biased region" description="Basic and acidic residues" evidence="4">
    <location>
        <begin position="198"/>
        <end position="207"/>
    </location>
</feature>
<evidence type="ECO:0000313" key="6">
    <source>
        <dbReference type="Proteomes" id="UP000266188"/>
    </source>
</evidence>
<gene>
    <name evidence="5" type="ORF">PHISCL_04808</name>
</gene>
<evidence type="ECO:0000256" key="3">
    <source>
        <dbReference type="PIRNR" id="PIRNR028983"/>
    </source>
</evidence>
<dbReference type="PIRSF" id="PIRSF028983">
    <property type="entry name" value="BCP1"/>
    <property type="match status" value="1"/>
</dbReference>
<keyword evidence="3" id="KW-0813">Transport</keyword>
<protein>
    <recommendedName>
        <fullName evidence="3">Protein BCP1</fullName>
    </recommendedName>
</protein>
<dbReference type="Proteomes" id="UP000266188">
    <property type="component" value="Unassembled WGS sequence"/>
</dbReference>
<sequence length="292" mass="33009">MGKRKQLKDTDVNMEGADPTAGGEESDEDMDMVNVDFEWFDPQPAVDFHGLKNLLRQLFDVDAQIFDMSALADLILSQPLLGSTVKVDGNESDPYAFLTVLNLQEHKDKPVIEDLTSYLRSKASSEPSLSSLKDLLSQDPIPPVGLILTERLINMPAEVVPPMYNMLIEEMAWAIEDKEPYNFTHYLIVSKTYEEVESKLDMEESRPQKKKKKSAGNTERFYFHPEDEVLERHALCSGAIEYTHEHDEGHSDSKRAFQELGIKTSANLILIEAAKLEPAVKNMLEYFKSPVG</sequence>
<evidence type="ECO:0000256" key="2">
    <source>
        <dbReference type="ARBA" id="ARBA00006781"/>
    </source>
</evidence>
<keyword evidence="3" id="KW-0539">Nucleus</keyword>
<dbReference type="GO" id="GO:0015031">
    <property type="term" value="P:protein transport"/>
    <property type="evidence" value="ECO:0007669"/>
    <property type="project" value="UniProtKB-KW"/>
</dbReference>
<keyword evidence="6" id="KW-1185">Reference proteome</keyword>
<reference evidence="6" key="1">
    <citation type="submission" date="2017-02" db="EMBL/GenBank/DDBJ databases">
        <authorList>
            <person name="Tafer H."/>
            <person name="Lopandic K."/>
        </authorList>
    </citation>
    <scope>NUCLEOTIDE SEQUENCE [LARGE SCALE GENOMIC DNA]</scope>
    <source>
        <strain evidence="6">CBS 366.77</strain>
    </source>
</reference>
<feature type="region of interest" description="Disordered" evidence="4">
    <location>
        <begin position="1"/>
        <end position="28"/>
    </location>
</feature>
<dbReference type="AlphaFoldDB" id="A0A3A2ZKM8"/>
<feature type="region of interest" description="Disordered" evidence="4">
    <location>
        <begin position="198"/>
        <end position="218"/>
    </location>
</feature>
<dbReference type="STRING" id="2070753.A0A3A2ZKM8"/>
<comment type="subcellular location">
    <subcellularLocation>
        <location evidence="3">Nucleus</location>
    </subcellularLocation>
</comment>
<dbReference type="PANTHER" id="PTHR13261">
    <property type="entry name" value="BRCA2 AND CDKN1A INTERACTING PROTEIN"/>
    <property type="match status" value="1"/>
</dbReference>
<evidence type="ECO:0000313" key="5">
    <source>
        <dbReference type="EMBL" id="RJE22863.1"/>
    </source>
</evidence>
<dbReference type="Pfam" id="PF13862">
    <property type="entry name" value="BCCIP"/>
    <property type="match status" value="1"/>
</dbReference>